<dbReference type="CDD" id="cd12156">
    <property type="entry name" value="HPPR"/>
    <property type="match status" value="1"/>
</dbReference>
<dbReference type="PANTHER" id="PTHR10996">
    <property type="entry name" value="2-HYDROXYACID DEHYDROGENASE-RELATED"/>
    <property type="match status" value="1"/>
</dbReference>
<dbReference type="GO" id="GO:0005829">
    <property type="term" value="C:cytosol"/>
    <property type="evidence" value="ECO:0007669"/>
    <property type="project" value="TreeGrafter"/>
</dbReference>
<dbReference type="InterPro" id="IPR006139">
    <property type="entry name" value="D-isomer_2_OHA_DH_cat_dom"/>
</dbReference>
<keyword evidence="8" id="KW-1185">Reference proteome</keyword>
<name>A0AAV0DI82_9ASTE</name>
<sequence>MAAQLESTMKNELPELIVLGPPAVFSVYGGKLAEKFRILKPWESSLPLEEFLSDNAKSVEALLCSTTKPVSASVLNRLPRLRLVVTTSAGLDHIDLQECRRLGIAVANAPAIFSIDVADLAVGLLIDVLRRISACNRYVKSGSWLIKGNYPLASKLGGKRVGIVGLGSIGQQVAKRLEAFGCIISYHSRETKKHLLPSYTFYDDVLQLARATDVLIICCALTDQTHHLIDRDVLLALGKHGVIVNIARGAIVHEKELVQCLLEGEIAGAGLDVFEGEPHVPAELIGLDNVVLSPHYAAFTHESFAQSYDLIVGNLEAFFYNKPLLSPVLYC</sequence>
<protein>
    <recommendedName>
        <fullName evidence="9">Glycerate dehydrogenase</fullName>
    </recommendedName>
</protein>
<keyword evidence="2 4" id="KW-0560">Oxidoreductase</keyword>
<comment type="similarity">
    <text evidence="4">Belongs to the D-isomer specific 2-hydroxyacid dehydrogenase family.</text>
</comment>
<evidence type="ECO:0000313" key="8">
    <source>
        <dbReference type="Proteomes" id="UP001152523"/>
    </source>
</evidence>
<dbReference type="Gene3D" id="3.40.50.720">
    <property type="entry name" value="NAD(P)-binding Rossmann-like Domain"/>
    <property type="match status" value="2"/>
</dbReference>
<feature type="domain" description="D-isomer specific 2-hydroxyacid dehydrogenase catalytic" evidence="5">
    <location>
        <begin position="49"/>
        <end position="328"/>
    </location>
</feature>
<keyword evidence="1" id="KW-0521">NADP</keyword>
<dbReference type="FunFam" id="3.40.50.720:FF:000213">
    <property type="entry name" value="Putative 2-hydroxyacid dehydrogenase"/>
    <property type="match status" value="1"/>
</dbReference>
<gene>
    <name evidence="7" type="ORF">CEPIT_LOCUS14264</name>
</gene>
<dbReference type="SUPFAM" id="SSF52283">
    <property type="entry name" value="Formate/glycerate dehydrogenase catalytic domain-like"/>
    <property type="match status" value="1"/>
</dbReference>
<evidence type="ECO:0000256" key="3">
    <source>
        <dbReference type="ARBA" id="ARBA00023027"/>
    </source>
</evidence>
<dbReference type="Pfam" id="PF02826">
    <property type="entry name" value="2-Hacid_dh_C"/>
    <property type="match status" value="1"/>
</dbReference>
<dbReference type="AlphaFoldDB" id="A0AAV0DI82"/>
<accession>A0AAV0DI82</accession>
<dbReference type="GO" id="GO:0030267">
    <property type="term" value="F:glyoxylate reductase (NADPH) activity"/>
    <property type="evidence" value="ECO:0007669"/>
    <property type="project" value="TreeGrafter"/>
</dbReference>
<reference evidence="7" key="1">
    <citation type="submission" date="2022-07" db="EMBL/GenBank/DDBJ databases">
        <authorList>
            <person name="Macas J."/>
            <person name="Novak P."/>
            <person name="Neumann P."/>
        </authorList>
    </citation>
    <scope>NUCLEOTIDE SEQUENCE</scope>
</reference>
<evidence type="ECO:0000259" key="6">
    <source>
        <dbReference type="Pfam" id="PF02826"/>
    </source>
</evidence>
<evidence type="ECO:0008006" key="9">
    <source>
        <dbReference type="Google" id="ProtNLM"/>
    </source>
</evidence>
<dbReference type="GO" id="GO:0051287">
    <property type="term" value="F:NAD binding"/>
    <property type="evidence" value="ECO:0007669"/>
    <property type="project" value="InterPro"/>
</dbReference>
<evidence type="ECO:0000256" key="4">
    <source>
        <dbReference type="RuleBase" id="RU003719"/>
    </source>
</evidence>
<feature type="domain" description="D-isomer specific 2-hydroxyacid dehydrogenase NAD-binding" evidence="6">
    <location>
        <begin position="122"/>
        <end position="297"/>
    </location>
</feature>
<dbReference type="EMBL" id="CAMAPF010000096">
    <property type="protein sequence ID" value="CAH9098101.1"/>
    <property type="molecule type" value="Genomic_DNA"/>
</dbReference>
<comment type="caution">
    <text evidence="7">The sequence shown here is derived from an EMBL/GenBank/DDBJ whole genome shotgun (WGS) entry which is preliminary data.</text>
</comment>
<dbReference type="GO" id="GO:0016618">
    <property type="term" value="F:hydroxypyruvate reductase [NAD(P)H] activity"/>
    <property type="evidence" value="ECO:0007669"/>
    <property type="project" value="TreeGrafter"/>
</dbReference>
<organism evidence="7 8">
    <name type="scientific">Cuscuta epithymum</name>
    <dbReference type="NCBI Taxonomy" id="186058"/>
    <lineage>
        <taxon>Eukaryota</taxon>
        <taxon>Viridiplantae</taxon>
        <taxon>Streptophyta</taxon>
        <taxon>Embryophyta</taxon>
        <taxon>Tracheophyta</taxon>
        <taxon>Spermatophyta</taxon>
        <taxon>Magnoliopsida</taxon>
        <taxon>eudicotyledons</taxon>
        <taxon>Gunneridae</taxon>
        <taxon>Pentapetalae</taxon>
        <taxon>asterids</taxon>
        <taxon>lamiids</taxon>
        <taxon>Solanales</taxon>
        <taxon>Convolvulaceae</taxon>
        <taxon>Cuscuteae</taxon>
        <taxon>Cuscuta</taxon>
        <taxon>Cuscuta subgen. Cuscuta</taxon>
    </lineage>
</organism>
<dbReference type="InterPro" id="IPR029752">
    <property type="entry name" value="D-isomer_DH_CS1"/>
</dbReference>
<dbReference type="InterPro" id="IPR036291">
    <property type="entry name" value="NAD(P)-bd_dom_sf"/>
</dbReference>
<dbReference type="PANTHER" id="PTHR10996:SF270">
    <property type="entry name" value="GLYOXYLATE_HYDROXYPYRUVATE REDUCTASE HPR3-LIKE"/>
    <property type="match status" value="1"/>
</dbReference>
<evidence type="ECO:0000259" key="5">
    <source>
        <dbReference type="Pfam" id="PF00389"/>
    </source>
</evidence>
<evidence type="ECO:0000313" key="7">
    <source>
        <dbReference type="EMBL" id="CAH9098101.1"/>
    </source>
</evidence>
<dbReference type="InterPro" id="IPR006140">
    <property type="entry name" value="D-isomer_DH_NAD-bd"/>
</dbReference>
<dbReference type="Proteomes" id="UP001152523">
    <property type="component" value="Unassembled WGS sequence"/>
</dbReference>
<dbReference type="PROSITE" id="PS00065">
    <property type="entry name" value="D_2_HYDROXYACID_DH_1"/>
    <property type="match status" value="1"/>
</dbReference>
<dbReference type="InterPro" id="IPR050223">
    <property type="entry name" value="D-isomer_2-hydroxyacid_DH"/>
</dbReference>
<evidence type="ECO:0000256" key="2">
    <source>
        <dbReference type="ARBA" id="ARBA00023002"/>
    </source>
</evidence>
<dbReference type="SUPFAM" id="SSF51735">
    <property type="entry name" value="NAD(P)-binding Rossmann-fold domains"/>
    <property type="match status" value="1"/>
</dbReference>
<dbReference type="Pfam" id="PF00389">
    <property type="entry name" value="2-Hacid_dh"/>
    <property type="match status" value="1"/>
</dbReference>
<keyword evidence="3" id="KW-0520">NAD</keyword>
<evidence type="ECO:0000256" key="1">
    <source>
        <dbReference type="ARBA" id="ARBA00022857"/>
    </source>
</evidence>
<proteinExistence type="inferred from homology"/>